<evidence type="ECO:0000259" key="1">
    <source>
        <dbReference type="Pfam" id="PF00535"/>
    </source>
</evidence>
<dbReference type="AlphaFoldDB" id="A0AAU6PFW4"/>
<dbReference type="InterPro" id="IPR001173">
    <property type="entry name" value="Glyco_trans_2-like"/>
</dbReference>
<gene>
    <name evidence="2" type="ORF">Ctma_0627</name>
</gene>
<dbReference type="CDD" id="cd00761">
    <property type="entry name" value="Glyco_tranf_GTA_type"/>
    <property type="match status" value="1"/>
</dbReference>
<dbReference type="EMBL" id="CP138327">
    <property type="protein sequence ID" value="WXT99921.1"/>
    <property type="molecule type" value="Genomic_DNA"/>
</dbReference>
<proteinExistence type="predicted"/>
<accession>A0AAU6PFW4</accession>
<protein>
    <recommendedName>
        <fullName evidence="1">Glycosyltransferase 2-like domain-containing protein</fullName>
    </recommendedName>
</protein>
<evidence type="ECO:0000313" key="2">
    <source>
        <dbReference type="EMBL" id="WXT99921.1"/>
    </source>
</evidence>
<dbReference type="SUPFAM" id="SSF53448">
    <property type="entry name" value="Nucleotide-diphospho-sugar transferases"/>
    <property type="match status" value="1"/>
</dbReference>
<dbReference type="PANTHER" id="PTHR22916:SF3">
    <property type="entry name" value="UDP-GLCNAC:BETAGAL BETA-1,3-N-ACETYLGLUCOSAMINYLTRANSFERASE-LIKE PROTEIN 1"/>
    <property type="match status" value="1"/>
</dbReference>
<name>A0AAU6PFW4_9GAMM</name>
<dbReference type="GO" id="GO:0016758">
    <property type="term" value="F:hexosyltransferase activity"/>
    <property type="evidence" value="ECO:0007669"/>
    <property type="project" value="UniProtKB-ARBA"/>
</dbReference>
<dbReference type="Gene3D" id="3.90.550.10">
    <property type="entry name" value="Spore Coat Polysaccharide Biosynthesis Protein SpsA, Chain A"/>
    <property type="match status" value="1"/>
</dbReference>
<feature type="domain" description="Glycosyltransferase 2-like" evidence="1">
    <location>
        <begin position="1"/>
        <end position="135"/>
    </location>
</feature>
<sequence>MPVFNGEQYLKECIDSVLCQTFVNFEFIIINDGSTDRTEEIILSYVDKRIFYVKNKENLRIADTLNKGIKFAKGKYIARIDADDICLPSRFEVQVNFMQKNPDIDICGSWMQCFNEIGDTNLQKNPILNNEIQVALLFNSCIGHPTVMGKKDFFCNLKYRKQYNGAEDYDLWVRGSEQYHYANIPSALIKYRIHSNQTNGIKPMKVAYRVRCNYLKTVCPMITDKEVRKFTDIAYKIFIRKKTSKKIIDKILLGNSKTNILDNNILKEQLEIYCQQATNSEKSSLLKRYTKTVLSNLFGDEIITQLVQVKRIFK</sequence>
<organism evidence="2">
    <name type="scientific">Catillopecten margaritatus gill symbiont</name>
    <dbReference type="NCBI Taxonomy" id="3083288"/>
    <lineage>
        <taxon>Bacteria</taxon>
        <taxon>Pseudomonadati</taxon>
        <taxon>Pseudomonadota</taxon>
        <taxon>Gammaproteobacteria</taxon>
        <taxon>sulfur-oxidizing symbionts</taxon>
    </lineage>
</organism>
<reference evidence="2" key="1">
    <citation type="submission" date="2023-10" db="EMBL/GenBank/DDBJ databases">
        <title>The first scallop-associated chemosynthetic bacterial symbiont.</title>
        <authorList>
            <person name="Lin Y.-T."/>
            <person name="Sun J."/>
            <person name="Ip J.C.-H."/>
            <person name="He X."/>
            <person name="Gao Z.-M."/>
            <person name="Perez M."/>
            <person name="Xu T."/>
            <person name="Qian P.-Y."/>
            <person name="Qiu J.-W."/>
        </authorList>
    </citation>
    <scope>NUCLEOTIDE SEQUENCE</scope>
    <source>
        <strain evidence="2">Gill1</strain>
    </source>
</reference>
<dbReference type="PANTHER" id="PTHR22916">
    <property type="entry name" value="GLYCOSYLTRANSFERASE"/>
    <property type="match status" value="1"/>
</dbReference>
<dbReference type="InterPro" id="IPR029044">
    <property type="entry name" value="Nucleotide-diphossugar_trans"/>
</dbReference>
<dbReference type="Pfam" id="PF00535">
    <property type="entry name" value="Glycos_transf_2"/>
    <property type="match status" value="1"/>
</dbReference>